<evidence type="ECO:0000256" key="1">
    <source>
        <dbReference type="ARBA" id="ARBA00004123"/>
    </source>
</evidence>
<protein>
    <recommendedName>
        <fullName evidence="3">ELYS-like domain-containing protein</fullName>
    </recommendedName>
</protein>
<dbReference type="GO" id="GO:0005634">
    <property type="term" value="C:nucleus"/>
    <property type="evidence" value="ECO:0007669"/>
    <property type="project" value="UniProtKB-SubCell"/>
</dbReference>
<evidence type="ECO:0000313" key="5">
    <source>
        <dbReference type="Proteomes" id="UP000008065"/>
    </source>
</evidence>
<dbReference type="HOGENOM" id="CLU_070360_0_0_1"/>
<dbReference type="InterPro" id="IPR025151">
    <property type="entry name" value="ELYS_dom"/>
</dbReference>
<dbReference type="Pfam" id="PF13934">
    <property type="entry name" value="ELYS"/>
    <property type="match status" value="1"/>
</dbReference>
<sequence length="299" mass="33684">MLDYTEYNNVFPSPGFINPYDHKGASAIETFRKSLGGVLFVDRVLSQLSIGQGTAYPPRGENGLRSLHQQICQSSASSIQKISVLYYLLLDHDDVHPGRSHWADSFAEETGLPKKYQILMRGLWHMDRMEFKYAIENLTHPSLPTEFADEITITLVRHPLVNKRSSTSQSDYTLALAYFHAAQPVFTSSEALELLFGALARTNVTEAHDFSRRYPEWTRQQLFERLVASILEQPEKLGARGKELVSAALTGEEESWFQEYLRHGEGRKSKGANVLLRMRGVVTGRLSSTAAMENLAGYP</sequence>
<dbReference type="EMBL" id="GL891306">
    <property type="protein sequence ID" value="EGO55074.1"/>
    <property type="molecule type" value="Genomic_DNA"/>
</dbReference>
<feature type="domain" description="ELYS-like" evidence="3">
    <location>
        <begin position="38"/>
        <end position="264"/>
    </location>
</feature>
<dbReference type="KEGG" id="nte:NEUTE1DRAFT130958"/>
<keyword evidence="2" id="KW-0539">Nucleus</keyword>
<reference evidence="5" key="1">
    <citation type="journal article" date="2011" name="Genetics">
        <title>Massive changes in genome architecture accompany the transition to self-fertility in the filamentous fungus Neurospora tetrasperma.</title>
        <authorList>
            <person name="Ellison C.E."/>
            <person name="Stajich J.E."/>
            <person name="Jacobson D.J."/>
            <person name="Natvig D.O."/>
            <person name="Lapidus A."/>
            <person name="Foster B."/>
            <person name="Aerts A."/>
            <person name="Riley R."/>
            <person name="Lindquist E.A."/>
            <person name="Grigoriev I.V."/>
            <person name="Taylor J.W."/>
        </authorList>
    </citation>
    <scope>NUCLEOTIDE SEQUENCE [LARGE SCALE GENOMIC DNA]</scope>
    <source>
        <strain evidence="5">FGSC 2508 / P0657</strain>
    </source>
</reference>
<dbReference type="VEuPathDB" id="FungiDB:NEUTE1DRAFT_130958"/>
<gene>
    <name evidence="4" type="ORF">NEUTE1DRAFT_130958</name>
</gene>
<dbReference type="OrthoDB" id="20729at2759"/>
<evidence type="ECO:0000313" key="4">
    <source>
        <dbReference type="EMBL" id="EGO55074.1"/>
    </source>
</evidence>
<dbReference type="GeneID" id="20825487"/>
<dbReference type="RefSeq" id="XP_009852949.1">
    <property type="nucleotide sequence ID" value="XM_009854647.1"/>
</dbReference>
<dbReference type="Proteomes" id="UP000008065">
    <property type="component" value="Unassembled WGS sequence"/>
</dbReference>
<comment type="subcellular location">
    <subcellularLocation>
        <location evidence="1">Nucleus</location>
    </subcellularLocation>
</comment>
<accession>F8MSI7</accession>
<evidence type="ECO:0000259" key="3">
    <source>
        <dbReference type="Pfam" id="PF13934"/>
    </source>
</evidence>
<organism evidence="4 5">
    <name type="scientific">Neurospora tetrasperma (strain FGSC 2508 / ATCC MYA-4615 / P0657)</name>
    <dbReference type="NCBI Taxonomy" id="510951"/>
    <lineage>
        <taxon>Eukaryota</taxon>
        <taxon>Fungi</taxon>
        <taxon>Dikarya</taxon>
        <taxon>Ascomycota</taxon>
        <taxon>Pezizomycotina</taxon>
        <taxon>Sordariomycetes</taxon>
        <taxon>Sordariomycetidae</taxon>
        <taxon>Sordariales</taxon>
        <taxon>Sordariaceae</taxon>
        <taxon>Neurospora</taxon>
    </lineage>
</organism>
<name>F8MSI7_NEUT8</name>
<proteinExistence type="predicted"/>
<keyword evidence="5" id="KW-1185">Reference proteome</keyword>
<evidence type="ECO:0000256" key="2">
    <source>
        <dbReference type="ARBA" id="ARBA00023242"/>
    </source>
</evidence>
<dbReference type="AlphaFoldDB" id="F8MSI7"/>